<dbReference type="PANTHER" id="PTHR40942">
    <property type="match status" value="1"/>
</dbReference>
<feature type="domain" description="Calcineurin-like phosphoesterase" evidence="9">
    <location>
        <begin position="4"/>
        <end position="123"/>
    </location>
</feature>
<dbReference type="PIRSF" id="PIRSF000903">
    <property type="entry name" value="B5n-ttraPtase_sm"/>
    <property type="match status" value="1"/>
</dbReference>
<dbReference type="Proteomes" id="UP001320119">
    <property type="component" value="Chromosome"/>
</dbReference>
<evidence type="ECO:0000256" key="2">
    <source>
        <dbReference type="ARBA" id="ARBA00005419"/>
    </source>
</evidence>
<dbReference type="SUPFAM" id="SSF56300">
    <property type="entry name" value="Metallo-dependent phosphatases"/>
    <property type="match status" value="1"/>
</dbReference>
<proteinExistence type="inferred from homology"/>
<accession>A0AAN2BLQ1</accession>
<dbReference type="CDD" id="cd07422">
    <property type="entry name" value="MPP_ApaH"/>
    <property type="match status" value="1"/>
</dbReference>
<comment type="catalytic activity">
    <reaction evidence="8">
        <text>P(1),P(4)-bis(5'-adenosyl) tetraphosphate + H2O = 2 ADP + 2 H(+)</text>
        <dbReference type="Rhea" id="RHEA:24252"/>
        <dbReference type="ChEBI" id="CHEBI:15377"/>
        <dbReference type="ChEBI" id="CHEBI:15378"/>
        <dbReference type="ChEBI" id="CHEBI:58141"/>
        <dbReference type="ChEBI" id="CHEBI:456216"/>
        <dbReference type="EC" id="3.6.1.41"/>
    </reaction>
</comment>
<name>A0AAN2BLQ1_9GAMM</name>
<evidence type="ECO:0000313" key="10">
    <source>
        <dbReference type="EMBL" id="BCD99272.1"/>
    </source>
</evidence>
<dbReference type="EC" id="3.6.1.41" evidence="3"/>
<dbReference type="Pfam" id="PF00149">
    <property type="entry name" value="Metallophos"/>
    <property type="match status" value="1"/>
</dbReference>
<organism evidence="10 11">
    <name type="scientific">Marinagarivorans cellulosilyticus</name>
    <dbReference type="NCBI Taxonomy" id="2721545"/>
    <lineage>
        <taxon>Bacteria</taxon>
        <taxon>Pseudomonadati</taxon>
        <taxon>Pseudomonadota</taxon>
        <taxon>Gammaproteobacteria</taxon>
        <taxon>Cellvibrionales</taxon>
        <taxon>Cellvibrionaceae</taxon>
        <taxon>Marinagarivorans</taxon>
    </lineage>
</organism>
<keyword evidence="11" id="KW-1185">Reference proteome</keyword>
<dbReference type="InterPro" id="IPR004617">
    <property type="entry name" value="ApaH"/>
</dbReference>
<evidence type="ECO:0000256" key="4">
    <source>
        <dbReference type="ARBA" id="ARBA00022801"/>
    </source>
</evidence>
<dbReference type="RefSeq" id="WP_236984375.1">
    <property type="nucleotide sequence ID" value="NZ_AP023086.1"/>
</dbReference>
<evidence type="ECO:0000256" key="7">
    <source>
        <dbReference type="ARBA" id="ARBA00033210"/>
    </source>
</evidence>
<evidence type="ECO:0000256" key="1">
    <source>
        <dbReference type="ARBA" id="ARBA00003413"/>
    </source>
</evidence>
<evidence type="ECO:0000259" key="9">
    <source>
        <dbReference type="Pfam" id="PF00149"/>
    </source>
</evidence>
<comment type="function">
    <text evidence="1">Hydrolyzes diadenosine 5',5'''-P1,P4-tetraphosphate to yield ADP.</text>
</comment>
<dbReference type="AlphaFoldDB" id="A0AAN2BLQ1"/>
<protein>
    <recommendedName>
        <fullName evidence="3">bis(5'-nucleosyl)-tetraphosphatase (symmetrical)</fullName>
        <ecNumber evidence="3">3.6.1.41</ecNumber>
    </recommendedName>
    <alternativeName>
        <fullName evidence="6">Ap4A hydrolase</fullName>
    </alternativeName>
    <alternativeName>
        <fullName evidence="5">Diadenosine 5',5'''-P1,P4-tetraphosphate pyrophosphohydrolase</fullName>
    </alternativeName>
    <alternativeName>
        <fullName evidence="7">Diadenosine tetraphosphatase</fullName>
    </alternativeName>
</protein>
<dbReference type="KEGG" id="marq:MARGE09_P3473"/>
<reference evidence="10 11" key="1">
    <citation type="journal article" date="2022" name="IScience">
        <title>An ultrasensitive nanofiber-based assay for enzymatic hydrolysis and deep-sea microbial degradation of cellulose.</title>
        <authorList>
            <person name="Tsudome M."/>
            <person name="Tachioka M."/>
            <person name="Miyazaki M."/>
            <person name="Uchimura K."/>
            <person name="Tsuda M."/>
            <person name="Takaki Y."/>
            <person name="Deguchi S."/>
        </authorList>
    </citation>
    <scope>NUCLEOTIDE SEQUENCE [LARGE SCALE GENOMIC DNA]</scope>
    <source>
        <strain evidence="10 11">GE09</strain>
    </source>
</reference>
<dbReference type="EMBL" id="AP023086">
    <property type="protein sequence ID" value="BCD99272.1"/>
    <property type="molecule type" value="Genomic_DNA"/>
</dbReference>
<dbReference type="NCBIfam" id="TIGR00668">
    <property type="entry name" value="apaH"/>
    <property type="match status" value="1"/>
</dbReference>
<dbReference type="InterPro" id="IPR029052">
    <property type="entry name" value="Metallo-depent_PP-like"/>
</dbReference>
<evidence type="ECO:0000256" key="3">
    <source>
        <dbReference type="ARBA" id="ARBA00012506"/>
    </source>
</evidence>
<evidence type="ECO:0000256" key="5">
    <source>
        <dbReference type="ARBA" id="ARBA00031248"/>
    </source>
</evidence>
<comment type="similarity">
    <text evidence="2">Belongs to the Ap4A hydrolase family.</text>
</comment>
<gene>
    <name evidence="10" type="ORF">MARGE09_P3473</name>
</gene>
<keyword evidence="4 10" id="KW-0378">Hydrolase</keyword>
<dbReference type="GO" id="GO:0008803">
    <property type="term" value="F:bis(5'-nucleosyl)-tetraphosphatase (symmetrical) activity"/>
    <property type="evidence" value="ECO:0007669"/>
    <property type="project" value="UniProtKB-EC"/>
</dbReference>
<evidence type="ECO:0000313" key="11">
    <source>
        <dbReference type="Proteomes" id="UP001320119"/>
    </source>
</evidence>
<evidence type="ECO:0000256" key="8">
    <source>
        <dbReference type="ARBA" id="ARBA00049417"/>
    </source>
</evidence>
<dbReference type="PANTHER" id="PTHR40942:SF4">
    <property type="entry name" value="CYTOCHROME C5"/>
    <property type="match status" value="1"/>
</dbReference>
<dbReference type="NCBIfam" id="NF001204">
    <property type="entry name" value="PRK00166.1"/>
    <property type="match status" value="1"/>
</dbReference>
<sequence length="266" mass="29720">MTEWAIGDIQGCAKPFFRLLERIQFNPTADTLWVAGDMVNRGPDNLSVLRFIKSLGPQARVVLGNHDLHLLATAEGARKLSPKDTLHDVIAADDSDELLHWLRQQPLIQHNNQFVMSHAGLPHIWPTERAFALAEEVACCLKDNARYRSFLFEMYGNEPSAWHNSLTGNTRLRVITNYFTRMRFISATGELNLTVKESAGSAPQGFSPWFQHHATRSHDILFGHWAALEGETGRNNIHALDTGCVWGGKLTAINLATGKRTSEPAN</sequence>
<evidence type="ECO:0000256" key="6">
    <source>
        <dbReference type="ARBA" id="ARBA00032248"/>
    </source>
</evidence>
<dbReference type="InterPro" id="IPR004843">
    <property type="entry name" value="Calcineurin-like_PHP"/>
</dbReference>
<dbReference type="Gene3D" id="3.60.21.10">
    <property type="match status" value="1"/>
</dbReference>